<dbReference type="InterPro" id="IPR029058">
    <property type="entry name" value="AB_hydrolase_fold"/>
</dbReference>
<dbReference type="Gene3D" id="3.40.50.1820">
    <property type="entry name" value="alpha/beta hydrolase"/>
    <property type="match status" value="1"/>
</dbReference>
<evidence type="ECO:0000256" key="1">
    <source>
        <dbReference type="ARBA" id="ARBA00022801"/>
    </source>
</evidence>
<gene>
    <name evidence="4" type="ORF">UFOPK3547_00291</name>
</gene>
<dbReference type="InterPro" id="IPR000383">
    <property type="entry name" value="Xaa-Pro-like_dom"/>
</dbReference>
<proteinExistence type="predicted"/>
<evidence type="ECO:0000313" key="4">
    <source>
        <dbReference type="EMBL" id="CAB4337451.1"/>
    </source>
</evidence>
<dbReference type="Pfam" id="PF02129">
    <property type="entry name" value="Peptidase_S15"/>
    <property type="match status" value="1"/>
</dbReference>
<dbReference type="Gene3D" id="2.60.120.260">
    <property type="entry name" value="Galactose-binding domain-like"/>
    <property type="match status" value="1"/>
</dbReference>
<protein>
    <submittedName>
        <fullName evidence="4">Unannotated protein</fullName>
    </submittedName>
</protein>
<feature type="region of interest" description="Disordered" evidence="2">
    <location>
        <begin position="726"/>
        <end position="751"/>
    </location>
</feature>
<organism evidence="4">
    <name type="scientific">freshwater metagenome</name>
    <dbReference type="NCBI Taxonomy" id="449393"/>
    <lineage>
        <taxon>unclassified sequences</taxon>
        <taxon>metagenomes</taxon>
        <taxon>ecological metagenomes</taxon>
    </lineage>
</organism>
<accession>A0A6J5Z479</accession>
<dbReference type="SUPFAM" id="SSF53474">
    <property type="entry name" value="alpha/beta-Hydrolases"/>
    <property type="match status" value="1"/>
</dbReference>
<dbReference type="InterPro" id="IPR008979">
    <property type="entry name" value="Galactose-bd-like_sf"/>
</dbReference>
<keyword evidence="1" id="KW-0378">Hydrolase</keyword>
<reference evidence="4" key="1">
    <citation type="submission" date="2020-05" db="EMBL/GenBank/DDBJ databases">
        <authorList>
            <person name="Chiriac C."/>
            <person name="Salcher M."/>
            <person name="Ghai R."/>
            <person name="Kavagutti S V."/>
        </authorList>
    </citation>
    <scope>NUCLEOTIDE SEQUENCE</scope>
</reference>
<dbReference type="InterPro" id="IPR013736">
    <property type="entry name" value="Xaa-Pro_dipept_C"/>
</dbReference>
<dbReference type="SUPFAM" id="SSF49785">
    <property type="entry name" value="Galactose-binding domain-like"/>
    <property type="match status" value="1"/>
</dbReference>
<dbReference type="NCBIfam" id="TIGR00976">
    <property type="entry name" value="CocE_NonD"/>
    <property type="match status" value="1"/>
</dbReference>
<dbReference type="GO" id="GO:0008239">
    <property type="term" value="F:dipeptidyl-peptidase activity"/>
    <property type="evidence" value="ECO:0007669"/>
    <property type="project" value="InterPro"/>
</dbReference>
<dbReference type="InterPro" id="IPR005674">
    <property type="entry name" value="CocE/Ser_esterase"/>
</dbReference>
<dbReference type="SMART" id="SM00939">
    <property type="entry name" value="PepX_C"/>
    <property type="match status" value="1"/>
</dbReference>
<dbReference type="EMBL" id="CAESAN010000015">
    <property type="protein sequence ID" value="CAB4337451.1"/>
    <property type="molecule type" value="Genomic_DNA"/>
</dbReference>
<dbReference type="AlphaFoldDB" id="A0A6J5Z479"/>
<name>A0A6J5Z479_9ZZZZ</name>
<sequence length="751" mass="79098">MLKVRTLAIGSIAAVAVAAFAAVPAGAAGLSANGSIGQAYVLGAQPDQKVSLLNARGKAIQSGTTDRFGSYIFLDVSAGSNYRVRAGSTLTPKFKVLSTKSNPAASFFKKKKLKAGLNYVKVRDGIEIAMTVRLPSGKKSLDEGPFPTIVEYSGYQTAAPHKFPLAGSDPLAPASSTAVGALISPLLGFAVVSVQMRGSGCSGGAFDLFGLPTTYDGYDAIETVAAQSWVKGHKVGMAGISFSGITQLFTAGTQPPHLAAIAPMSVTDDTYTATGYPGGINNSGFALSWVRERMSDAEPAPEGGQPWAKALVNAGDVNCIANQKLRLQTRDAIKVIDENPYRTPGEFDQRSPGAWVSKIKVPTFLIGQYQDEQTGGHFVESLAALKKNPNVWLSLQNGVHCDSLGPSTLTRWVEFLNLFVADRIPKISNSVISLSSGLYAVLANAPAAPVLQSRFAEMTNVKAAKAIFKRDPRVRLMMDNGAGPEGLGSIGATWDLGYDSWPIRQVKAKTYYFGPDGTMTSAKPGSATTASYLSDPSARPLQTLYGEGAGDDWKAQPRYDWTPLASGKGIGFTTAALGSDIVIAGTSSIDLFLKSSARDTDLQVTLSEVRPDGKETYIQNGWLRASHRKLDAKKSTALDPFPTHLKKDAAFLPAGVFTSVRVPLFPVAHAFRAGSKIRVTLEAAGGDRAIWKFATIDDGTATNTISLGGAQPSKILLPVIAGATAKGTPRPAPTALRGQPSREYTAASNGG</sequence>
<evidence type="ECO:0000259" key="3">
    <source>
        <dbReference type="SMART" id="SM00939"/>
    </source>
</evidence>
<evidence type="ECO:0000256" key="2">
    <source>
        <dbReference type="SAM" id="MobiDB-lite"/>
    </source>
</evidence>
<dbReference type="Pfam" id="PF08530">
    <property type="entry name" value="PepX_C"/>
    <property type="match status" value="1"/>
</dbReference>
<feature type="domain" description="Xaa-Pro dipeptidyl-peptidase C-terminal" evidence="3">
    <location>
        <begin position="461"/>
        <end position="716"/>
    </location>
</feature>